<proteinExistence type="predicted"/>
<feature type="region of interest" description="Disordered" evidence="1">
    <location>
        <begin position="164"/>
        <end position="219"/>
    </location>
</feature>
<accession>A0A642UUE3</accession>
<dbReference type="AlphaFoldDB" id="A0A642UUE3"/>
<evidence type="ECO:0000313" key="2">
    <source>
        <dbReference type="EMBL" id="KAA8902036.1"/>
    </source>
</evidence>
<feature type="compositionally biased region" description="Basic and acidic residues" evidence="1">
    <location>
        <begin position="29"/>
        <end position="46"/>
    </location>
</feature>
<dbReference type="Proteomes" id="UP000761534">
    <property type="component" value="Unassembled WGS sequence"/>
</dbReference>
<feature type="compositionally biased region" description="Basic and acidic residues" evidence="1">
    <location>
        <begin position="174"/>
        <end position="190"/>
    </location>
</feature>
<dbReference type="VEuPathDB" id="FungiDB:TRICI_005956"/>
<keyword evidence="3" id="KW-1185">Reference proteome</keyword>
<feature type="region of interest" description="Disordered" evidence="1">
    <location>
        <begin position="1"/>
        <end position="86"/>
    </location>
</feature>
<feature type="compositionally biased region" description="Acidic residues" evidence="1">
    <location>
        <begin position="202"/>
        <end position="211"/>
    </location>
</feature>
<gene>
    <name evidence="2" type="ORF">TRICI_005956</name>
</gene>
<dbReference type="EMBL" id="SWFS01000475">
    <property type="protein sequence ID" value="KAA8902036.1"/>
    <property type="molecule type" value="Genomic_DNA"/>
</dbReference>
<feature type="compositionally biased region" description="Acidic residues" evidence="1">
    <location>
        <begin position="54"/>
        <end position="80"/>
    </location>
</feature>
<feature type="compositionally biased region" description="Basic residues" evidence="1">
    <location>
        <begin position="7"/>
        <end position="28"/>
    </location>
</feature>
<evidence type="ECO:0000313" key="3">
    <source>
        <dbReference type="Proteomes" id="UP000761534"/>
    </source>
</evidence>
<comment type="caution">
    <text evidence="2">The sequence shown here is derived from an EMBL/GenBank/DDBJ whole genome shotgun (WGS) entry which is preliminary data.</text>
</comment>
<sequence length="427" mass="50050">MGPKGNMVKRKAAKAKAKAKARQKKKMKDHRDEYSDDESHSRDYYSESHGAPVYDDEEEEEEEEDEHEDGEEYDDEDDESVSLTAADIYKTLPELLANNPRAHEYFNDLRDYILRAEKEFFKNHPGGSKKSPVEALYESLDKISLEDIETLKQHIPSIVEEFDEERDAPIIPNRETKTDMRRKEKEENETNKPMPPVVSSDSEPESDDDVETPLTENGELDVDALLRKYDVKIKKSEDDSSYLSMEMDNDEFVQLQTTHMTEKEIMSTRYKMGEALSRNQFEKSFQVLQQELDDYELRDVLSEFYYELVRLYCTQEDQRIDLTELLERCTYDQITDDFIKRYEDSRRTKEEAKPSTSKDLDAIKDDDKTEDANANIEIGMYGWGCLLQAELHRRRVFREMLFWFKTKLAASRTEGTLAAAKYLTTKF</sequence>
<protein>
    <submittedName>
        <fullName evidence="2">Uncharacterized protein</fullName>
    </submittedName>
</protein>
<reference evidence="2" key="1">
    <citation type="journal article" date="2019" name="G3 (Bethesda)">
        <title>Genome Assemblies of Two Rare Opportunistic Yeast Pathogens: Diutina rugosa (syn. Candida rugosa) and Trichomonascus ciferrii (syn. Candida ciferrii).</title>
        <authorList>
            <person name="Mixao V."/>
            <person name="Saus E."/>
            <person name="Hansen A.P."/>
            <person name="Lass-Florl C."/>
            <person name="Gabaldon T."/>
        </authorList>
    </citation>
    <scope>NUCLEOTIDE SEQUENCE</scope>
    <source>
        <strain evidence="2">CBS 4856</strain>
    </source>
</reference>
<name>A0A642UUE3_9ASCO</name>
<feature type="region of interest" description="Disordered" evidence="1">
    <location>
        <begin position="345"/>
        <end position="364"/>
    </location>
</feature>
<evidence type="ECO:0000256" key="1">
    <source>
        <dbReference type="SAM" id="MobiDB-lite"/>
    </source>
</evidence>
<organism evidence="2 3">
    <name type="scientific">Trichomonascus ciferrii</name>
    <dbReference type="NCBI Taxonomy" id="44093"/>
    <lineage>
        <taxon>Eukaryota</taxon>
        <taxon>Fungi</taxon>
        <taxon>Dikarya</taxon>
        <taxon>Ascomycota</taxon>
        <taxon>Saccharomycotina</taxon>
        <taxon>Dipodascomycetes</taxon>
        <taxon>Dipodascales</taxon>
        <taxon>Trichomonascaceae</taxon>
        <taxon>Trichomonascus</taxon>
        <taxon>Trichomonascus ciferrii complex</taxon>
    </lineage>
</organism>